<dbReference type="eggNOG" id="ENOG5031DI5">
    <property type="taxonomic scope" value="Bacteria"/>
</dbReference>
<keyword evidence="1" id="KW-0472">Membrane</keyword>
<reference evidence="2 3" key="1">
    <citation type="submission" date="2013-02" db="EMBL/GenBank/DDBJ databases">
        <title>The complete genome sequence of Corynebacterium callunae DSM 20147.</title>
        <authorList>
            <person name="Ruckert C."/>
            <person name="Albersmeier A."/>
            <person name="Kalinowski J."/>
        </authorList>
    </citation>
    <scope>NUCLEOTIDE SEQUENCE [LARGE SCALE GENOMIC DNA]</scope>
    <source>
        <strain evidence="2 3">DSM 20147</strain>
    </source>
</reference>
<evidence type="ECO:0000313" key="2">
    <source>
        <dbReference type="EMBL" id="AGG65628.1"/>
    </source>
</evidence>
<dbReference type="EMBL" id="CP004354">
    <property type="protein sequence ID" value="AGG65628.1"/>
    <property type="molecule type" value="Genomic_DNA"/>
</dbReference>
<protein>
    <recommendedName>
        <fullName evidence="4">Secreted protein</fullName>
    </recommendedName>
</protein>
<dbReference type="Proteomes" id="UP000011760">
    <property type="component" value="Chromosome"/>
</dbReference>
<dbReference type="KEGG" id="ccn:H924_00850"/>
<keyword evidence="3" id="KW-1185">Reference proteome</keyword>
<proteinExistence type="predicted"/>
<keyword evidence="1" id="KW-1133">Transmembrane helix</keyword>
<sequence length="243" mass="26826">MSSIEAKYQLKPHGRAKLWWFICGLAALLLLLPVILNLVVPDKGGDYKALEIDLSGTDWTVPITNETGAAVMCEESSDEIFMKYWTCNDDTTVVTMMVENVEDPSNTLRRMIDAFLYLSVPADTEAVASEDGTAHAMFYQPSQSDGMTQLLPVVALSQQGTGDYEGYTAIALIKGFSTDYYTQSIWSSMAQQRGLDYQQELPVETSSELFDPGIIPGEELPFDLEEELKGLLEQQPGLVGEDA</sequence>
<dbReference type="STRING" id="1121353.H924_00850"/>
<feature type="transmembrane region" description="Helical" evidence="1">
    <location>
        <begin position="18"/>
        <end position="40"/>
    </location>
</feature>
<evidence type="ECO:0008006" key="4">
    <source>
        <dbReference type="Google" id="ProtNLM"/>
    </source>
</evidence>
<gene>
    <name evidence="2" type="ORF">H924_00850</name>
</gene>
<dbReference type="AlphaFoldDB" id="M1UWZ4"/>
<evidence type="ECO:0000256" key="1">
    <source>
        <dbReference type="SAM" id="Phobius"/>
    </source>
</evidence>
<organism evidence="2 3">
    <name type="scientific">Corynebacterium callunae DSM 20147</name>
    <dbReference type="NCBI Taxonomy" id="1121353"/>
    <lineage>
        <taxon>Bacteria</taxon>
        <taxon>Bacillati</taxon>
        <taxon>Actinomycetota</taxon>
        <taxon>Actinomycetes</taxon>
        <taxon>Mycobacteriales</taxon>
        <taxon>Corynebacteriaceae</taxon>
        <taxon>Corynebacterium</taxon>
    </lineage>
</organism>
<dbReference type="OrthoDB" id="4402023at2"/>
<keyword evidence="1" id="KW-0812">Transmembrane</keyword>
<dbReference type="PATRIC" id="fig|1121353.3.peg.180"/>
<evidence type="ECO:0000313" key="3">
    <source>
        <dbReference type="Proteomes" id="UP000011760"/>
    </source>
</evidence>
<accession>M1UWZ4</accession>
<name>M1UWZ4_9CORY</name>
<dbReference type="HOGENOM" id="CLU_1141058_0_0_11"/>